<accession>A0A0A9HXU4</accession>
<evidence type="ECO:0000313" key="1">
    <source>
        <dbReference type="EMBL" id="JAE37743.1"/>
    </source>
</evidence>
<protein>
    <submittedName>
        <fullName evidence="1">Uncharacterized protein</fullName>
    </submittedName>
</protein>
<reference evidence="1" key="2">
    <citation type="journal article" date="2015" name="Data Brief">
        <title>Shoot transcriptome of the giant reed, Arundo donax.</title>
        <authorList>
            <person name="Barrero R.A."/>
            <person name="Guerrero F.D."/>
            <person name="Moolhuijzen P."/>
            <person name="Goolsby J.A."/>
            <person name="Tidwell J."/>
            <person name="Bellgard S.E."/>
            <person name="Bellgard M.I."/>
        </authorList>
    </citation>
    <scope>NUCLEOTIDE SEQUENCE</scope>
    <source>
        <tissue evidence="1">Shoot tissue taken approximately 20 cm above the soil surface</tissue>
    </source>
</reference>
<sequence>MLFPSFIDASRHPCMTP</sequence>
<name>A0A0A9HXU4_ARUDO</name>
<proteinExistence type="predicted"/>
<dbReference type="EMBL" id="GBRH01160153">
    <property type="protein sequence ID" value="JAE37743.1"/>
    <property type="molecule type" value="Transcribed_RNA"/>
</dbReference>
<organism evidence="1">
    <name type="scientific">Arundo donax</name>
    <name type="common">Giant reed</name>
    <name type="synonym">Donax arundinaceus</name>
    <dbReference type="NCBI Taxonomy" id="35708"/>
    <lineage>
        <taxon>Eukaryota</taxon>
        <taxon>Viridiplantae</taxon>
        <taxon>Streptophyta</taxon>
        <taxon>Embryophyta</taxon>
        <taxon>Tracheophyta</taxon>
        <taxon>Spermatophyta</taxon>
        <taxon>Magnoliopsida</taxon>
        <taxon>Liliopsida</taxon>
        <taxon>Poales</taxon>
        <taxon>Poaceae</taxon>
        <taxon>PACMAD clade</taxon>
        <taxon>Arundinoideae</taxon>
        <taxon>Arundineae</taxon>
        <taxon>Arundo</taxon>
    </lineage>
</organism>
<dbReference type="AlphaFoldDB" id="A0A0A9HXU4"/>
<reference evidence="1" key="1">
    <citation type="submission" date="2014-09" db="EMBL/GenBank/DDBJ databases">
        <authorList>
            <person name="Magalhaes I.L.F."/>
            <person name="Oliveira U."/>
            <person name="Santos F.R."/>
            <person name="Vidigal T.H.D.A."/>
            <person name="Brescovit A.D."/>
            <person name="Santos A.J."/>
        </authorList>
    </citation>
    <scope>NUCLEOTIDE SEQUENCE</scope>
    <source>
        <tissue evidence="1">Shoot tissue taken approximately 20 cm above the soil surface</tissue>
    </source>
</reference>